<dbReference type="AlphaFoldDB" id="E3PXL4"/>
<dbReference type="Proteomes" id="UP000007041">
    <property type="component" value="Chromosome"/>
</dbReference>
<dbReference type="EC" id="1.21.4.4" evidence="2"/>
<dbReference type="STRING" id="1511.CLOST_1056"/>
<dbReference type="Pfam" id="PF09338">
    <property type="entry name" value="Gly_reductase"/>
    <property type="match status" value="1"/>
</dbReference>
<reference evidence="3" key="1">
    <citation type="journal article" date="2010" name="BMC Genomics">
        <title>Clostridium sticklandii, a specialist in amino acid degradation:revisiting its metabolism through its genome sequence.</title>
        <authorList>
            <person name="Fonknechten N."/>
            <person name="Chaussonnerie S."/>
            <person name="Tricot S."/>
            <person name="Lajus A."/>
            <person name="Andreesen J.R."/>
            <person name="Perchat N."/>
            <person name="Pelletier E."/>
            <person name="Gouyvenoux M."/>
            <person name="Barbe V."/>
            <person name="Salanoubat M."/>
            <person name="Le Paslier D."/>
            <person name="Weissenbach J."/>
            <person name="Cohen G.N."/>
            <person name="Kreimeyer A."/>
        </authorList>
    </citation>
    <scope>NUCLEOTIDE SEQUENCE [LARGE SCALE GENOMIC DNA]</scope>
    <source>
        <strain evidence="3">ATCC 12662 / DSM 519 / JCM 1433 / CCUG 9281 / NCIMB 10654 / HF</strain>
    </source>
</reference>
<dbReference type="PIRSF" id="PIRSF011588">
    <property type="entry name" value="Gly_sarc_betain_red_a/b"/>
    <property type="match status" value="1"/>
</dbReference>
<organism evidence="2 3">
    <name type="scientific">Acetoanaerobium sticklandii (strain ATCC 12662 / DSM 519 / JCM 1433 / CCUG 9281 / NCIMB 10654 / HF)</name>
    <name type="common">Clostridium sticklandii</name>
    <dbReference type="NCBI Taxonomy" id="499177"/>
    <lineage>
        <taxon>Bacteria</taxon>
        <taxon>Bacillati</taxon>
        <taxon>Bacillota</taxon>
        <taxon>Clostridia</taxon>
        <taxon>Peptostreptococcales</taxon>
        <taxon>Filifactoraceae</taxon>
        <taxon>Acetoanaerobium</taxon>
    </lineage>
</organism>
<dbReference type="InterPro" id="IPR015417">
    <property type="entry name" value="Gly_reductase_pB_sua/b"/>
</dbReference>
<dbReference type="GO" id="GO:0033795">
    <property type="term" value="F:betaine reductase activity"/>
    <property type="evidence" value="ECO:0007669"/>
    <property type="project" value="UniProtKB-EC"/>
</dbReference>
<protein>
    <submittedName>
        <fullName evidence="2">Betaine reductase complex component B subunit alpha (Selenoprotein PB alpha)</fullName>
        <ecNumber evidence="2">1.21.4.4</ecNumber>
    </submittedName>
</protein>
<sequence length="441" mass="48479">MKLKIGNFYVKDIIFGETTKFEQGILQINKEEALRVVYEDENITDADLIIAKPGDKVRIVPVKEAIEPRYRVEGGPVFPGVTGELMQAGNGATYALKNSSVLVVGKKWGGFQDGLIDMSGEGAKYTLFSELLNICLVADTNEDFEKNEQQKKNKALRWAGMRLSEYLGKTVANLEPEDIEVYELNPLTKRTEKENMLPNVAFVMQPQSQMEEMGYNDLVYGWDANHMLPTFMHPNEILDGAVISGSFMPCSSKWSTYDFQNYPMIKRLYEEHGNTINFVGVIMSNLNVALEQKERAALFVAQIAKSLGVDAAVVAEEGYGNPDADFIACIVALENAGIKTVGVTNECTGRDGASQPLVTLDQKADAIVSCGNVSELIILPPMETVIGDLESLARDGLSGGWGNDEILGSSVREDGSIIMENNAMFCGDRVSGWSTKTMVEF</sequence>
<gene>
    <name evidence="2" type="primary">grdI</name>
    <name evidence="2" type="ordered locus">CLOST_1056</name>
</gene>
<dbReference type="HOGENOM" id="CLU_050376_0_0_9"/>
<name>E3PXL4_ACESD</name>
<evidence type="ECO:0000313" key="3">
    <source>
        <dbReference type="Proteomes" id="UP000007041"/>
    </source>
</evidence>
<keyword evidence="1 2" id="KW-0560">Oxidoreductase</keyword>
<evidence type="ECO:0000313" key="2">
    <source>
        <dbReference type="EMBL" id="CBH21179.1"/>
    </source>
</evidence>
<dbReference type="InterPro" id="IPR016585">
    <property type="entry name" value="Gly/sarc/bet_Rdtase_B_asu/bsu"/>
</dbReference>
<dbReference type="EMBL" id="FP565809">
    <property type="protein sequence ID" value="CBH21179.1"/>
    <property type="molecule type" value="Genomic_DNA"/>
</dbReference>
<evidence type="ECO:0000256" key="1">
    <source>
        <dbReference type="ARBA" id="ARBA00023002"/>
    </source>
</evidence>
<dbReference type="eggNOG" id="ENOG502Z7RC">
    <property type="taxonomic scope" value="Bacteria"/>
</dbReference>
<accession>E3PXL4</accession>
<keyword evidence="3" id="KW-1185">Reference proteome</keyword>
<dbReference type="KEGG" id="cst:CLOST_1056"/>
<proteinExistence type="predicted"/>